<evidence type="ECO:0000313" key="3">
    <source>
        <dbReference type="Proteomes" id="UP000327013"/>
    </source>
</evidence>
<keyword evidence="1" id="KW-1133">Transmembrane helix</keyword>
<sequence>MAHIEHAKPEFIVRRSVDVAADDLTAGGRIWKPGAFRRFPWKGLGSVVLAIAGIGGCVAILIISSESPVRSWSFSPAVYLAIVVAVVNILVHYALTEGAAIQWWYQALQNKTTVGDLHRNWDQGNSFLSALFAGRRSTLLGLATVLVTITPINGPLL</sequence>
<reference evidence="2 3" key="1">
    <citation type="submission" date="2019-06" db="EMBL/GenBank/DDBJ databases">
        <title>A chromosomal-level reference genome of Carpinus fangiana (Coryloideae, Betulaceae).</title>
        <authorList>
            <person name="Yang X."/>
            <person name="Wang Z."/>
            <person name="Zhang L."/>
            <person name="Hao G."/>
            <person name="Liu J."/>
            <person name="Yang Y."/>
        </authorList>
    </citation>
    <scope>NUCLEOTIDE SEQUENCE [LARGE SCALE GENOMIC DNA]</scope>
    <source>
        <strain evidence="2">Cfa_2016G</strain>
        <tissue evidence="2">Leaf</tissue>
    </source>
</reference>
<name>A0A5N6KRJ3_9ROSI</name>
<dbReference type="EMBL" id="VIBQ01000010">
    <property type="protein sequence ID" value="KAB8339266.1"/>
    <property type="molecule type" value="Genomic_DNA"/>
</dbReference>
<keyword evidence="3" id="KW-1185">Reference proteome</keyword>
<accession>A0A5N6KRJ3</accession>
<organism evidence="2 3">
    <name type="scientific">Carpinus fangiana</name>
    <dbReference type="NCBI Taxonomy" id="176857"/>
    <lineage>
        <taxon>Eukaryota</taxon>
        <taxon>Viridiplantae</taxon>
        <taxon>Streptophyta</taxon>
        <taxon>Embryophyta</taxon>
        <taxon>Tracheophyta</taxon>
        <taxon>Spermatophyta</taxon>
        <taxon>Magnoliopsida</taxon>
        <taxon>eudicotyledons</taxon>
        <taxon>Gunneridae</taxon>
        <taxon>Pentapetalae</taxon>
        <taxon>rosids</taxon>
        <taxon>fabids</taxon>
        <taxon>Fagales</taxon>
        <taxon>Betulaceae</taxon>
        <taxon>Carpinus</taxon>
    </lineage>
</organism>
<gene>
    <name evidence="2" type="ORF">FH972_022199</name>
</gene>
<proteinExistence type="predicted"/>
<protein>
    <submittedName>
        <fullName evidence="2">Uncharacterized protein</fullName>
    </submittedName>
</protein>
<feature type="transmembrane region" description="Helical" evidence="1">
    <location>
        <begin position="44"/>
        <end position="65"/>
    </location>
</feature>
<dbReference type="AlphaFoldDB" id="A0A5N6KRJ3"/>
<dbReference type="InterPro" id="IPR021514">
    <property type="entry name" value="DUF3176"/>
</dbReference>
<dbReference type="OrthoDB" id="5357734at2759"/>
<dbReference type="Pfam" id="PF11374">
    <property type="entry name" value="DUF3176"/>
    <property type="match status" value="1"/>
</dbReference>
<comment type="caution">
    <text evidence="2">The sequence shown here is derived from an EMBL/GenBank/DDBJ whole genome shotgun (WGS) entry which is preliminary data.</text>
</comment>
<evidence type="ECO:0000256" key="1">
    <source>
        <dbReference type="SAM" id="Phobius"/>
    </source>
</evidence>
<keyword evidence="1" id="KW-0472">Membrane</keyword>
<dbReference type="Proteomes" id="UP000327013">
    <property type="component" value="Unassembled WGS sequence"/>
</dbReference>
<evidence type="ECO:0000313" key="2">
    <source>
        <dbReference type="EMBL" id="KAB8339266.1"/>
    </source>
</evidence>
<keyword evidence="1" id="KW-0812">Transmembrane</keyword>
<dbReference type="PANTHER" id="PTHR37576:SF2">
    <property type="entry name" value="DEFECT AT LOW TEMPERATURE PROTEIN 1"/>
    <property type="match status" value="1"/>
</dbReference>
<dbReference type="PANTHER" id="PTHR37576">
    <property type="entry name" value="DEFECT AT LOW TEMPERATURE PROTEIN 1"/>
    <property type="match status" value="1"/>
</dbReference>
<feature type="transmembrane region" description="Helical" evidence="1">
    <location>
        <begin position="77"/>
        <end position="95"/>
    </location>
</feature>